<proteinExistence type="predicted"/>
<gene>
    <name evidence="2" type="ORF">D3876_00950</name>
</gene>
<dbReference type="Proteomes" id="UP000286100">
    <property type="component" value="Unassembled WGS sequence"/>
</dbReference>
<dbReference type="EMBL" id="QYUM01000002">
    <property type="protein sequence ID" value="RJF92986.1"/>
    <property type="molecule type" value="Genomic_DNA"/>
</dbReference>
<evidence type="ECO:0000259" key="1">
    <source>
        <dbReference type="Pfam" id="PF21882"/>
    </source>
</evidence>
<name>A0A418WP20_9SPHN</name>
<dbReference type="OrthoDB" id="6174642at2"/>
<organism evidence="2 3">
    <name type="scientific">Sphingomonas cavernae</name>
    <dbReference type="NCBI Taxonomy" id="2320861"/>
    <lineage>
        <taxon>Bacteria</taxon>
        <taxon>Pseudomonadati</taxon>
        <taxon>Pseudomonadota</taxon>
        <taxon>Alphaproteobacteria</taxon>
        <taxon>Sphingomonadales</taxon>
        <taxon>Sphingomonadaceae</taxon>
        <taxon>Sphingomonas</taxon>
    </lineage>
</organism>
<dbReference type="AlphaFoldDB" id="A0A418WP20"/>
<evidence type="ECO:0000313" key="2">
    <source>
        <dbReference type="EMBL" id="RJF92986.1"/>
    </source>
</evidence>
<evidence type="ECO:0000313" key="3">
    <source>
        <dbReference type="Proteomes" id="UP000286100"/>
    </source>
</evidence>
<sequence length="724" mass="74532">MSAITIIITDAGRAAIVNAQNTGTAPVTIAQCGVSPTAFAASKTTTVLPDEFKRIAALSGDVVDDDTIHLIVRDESNQTYAVRSFALYLADGTLFGVYSQAAPIIEKSAQSMLLLAIDIRFEDIDADLITFGDANFLLPPATTEIMGVVELATDDEADTGTDDRRVVTAKALRYAVTRWLDDRLGAGAPSAFMKTLLTAASAIALRAAIGIKSAALKDEGAGNGLDADLLDGQQGAYYTNIPARLGYVPWGPSNDGSGSGMDADTVDGRHASEFALLTGAIFTGALRATRFTATTDDGLRLLGAGPYISFYNAAESTRFGFIQHNATNIIIANEVGGGAVQVNNNFGIGAAPTTHFEVSNAAWPIARLRKAGVGFWDMSAGIGGAGGNSWCLSVNGGASLFEVNTNGDTKFAGNLGIGVTPSHRLHVKGGNAAFIPFSTPTGVGDAQQIMIGEASDNGLYRMRLGYYNQGTYKGSIDVIAGGVAADLVLQGSGGNVGIGIGPSYKLDVNGILNAGGFFVGGAALAGGTPAEKVLYAGTSFLHILKHDGSTAFVTLNNTTGGVSFTGSLTAGGSLVWTAGNDGAGSGMDADMLDGLHASQFWRPDNDGPGSGMDADMLDGLHASAFVLASQYASRSLAQNGYQVLPSGLIIQWGRFTALANTSTSVTFPIQFPNGAFAATVSGVSSGGVDQQDNTADVTSIAPAAMTVWSADNTHNTTHYIAIGY</sequence>
<accession>A0A418WP20</accession>
<dbReference type="Pfam" id="PF21882">
    <property type="entry name" value="Gp53-like_C"/>
    <property type="match status" value="1"/>
</dbReference>
<dbReference type="InterPro" id="IPR054075">
    <property type="entry name" value="Gp53-like_C"/>
</dbReference>
<protein>
    <recommendedName>
        <fullName evidence="1">Putative tail fiber protein gp53-like C-terminal domain-containing protein</fullName>
    </recommendedName>
</protein>
<reference evidence="2 3" key="1">
    <citation type="submission" date="2018-09" db="EMBL/GenBank/DDBJ databases">
        <authorList>
            <person name="Zhu H."/>
        </authorList>
    </citation>
    <scope>NUCLEOTIDE SEQUENCE [LARGE SCALE GENOMIC DNA]</scope>
    <source>
        <strain evidence="2 3">K2R01-6</strain>
    </source>
</reference>
<keyword evidence="3" id="KW-1185">Reference proteome</keyword>
<comment type="caution">
    <text evidence="2">The sequence shown here is derived from an EMBL/GenBank/DDBJ whole genome shotgun (WGS) entry which is preliminary data.</text>
</comment>
<dbReference type="RefSeq" id="WP_119759266.1">
    <property type="nucleotide sequence ID" value="NZ_QYUM01000002.1"/>
</dbReference>
<feature type="domain" description="Putative tail fiber protein gp53-like C-terminal" evidence="1">
    <location>
        <begin position="644"/>
        <end position="724"/>
    </location>
</feature>
<dbReference type="Gene3D" id="2.60.40.3940">
    <property type="match status" value="1"/>
</dbReference>